<dbReference type="RefSeq" id="WP_132114269.1">
    <property type="nucleotide sequence ID" value="NZ_SMJU01000002.1"/>
</dbReference>
<feature type="chain" id="PRO_5020919694" evidence="2">
    <location>
        <begin position="26"/>
        <end position="293"/>
    </location>
</feature>
<dbReference type="InterPro" id="IPR050300">
    <property type="entry name" value="GDXG_lipolytic_enzyme"/>
</dbReference>
<dbReference type="SUPFAM" id="SSF53474">
    <property type="entry name" value="alpha/beta-Hydrolases"/>
    <property type="match status" value="1"/>
</dbReference>
<protein>
    <submittedName>
        <fullName evidence="4">Alpha/beta hydrolase</fullName>
    </submittedName>
</protein>
<dbReference type="PANTHER" id="PTHR48081:SF33">
    <property type="entry name" value="KYNURENINE FORMAMIDASE"/>
    <property type="match status" value="1"/>
</dbReference>
<dbReference type="Proteomes" id="UP000295706">
    <property type="component" value="Unassembled WGS sequence"/>
</dbReference>
<keyword evidence="2" id="KW-0732">Signal</keyword>
<proteinExistence type="predicted"/>
<name>A0A4R4KLP8_9BACT</name>
<feature type="signal peptide" evidence="2">
    <location>
        <begin position="1"/>
        <end position="25"/>
    </location>
</feature>
<dbReference type="AlphaFoldDB" id="A0A4R4KLP8"/>
<evidence type="ECO:0000256" key="1">
    <source>
        <dbReference type="ARBA" id="ARBA00022801"/>
    </source>
</evidence>
<dbReference type="Gene3D" id="3.40.50.1820">
    <property type="entry name" value="alpha/beta hydrolase"/>
    <property type="match status" value="1"/>
</dbReference>
<comment type="caution">
    <text evidence="4">The sequence shown here is derived from an EMBL/GenBank/DDBJ whole genome shotgun (WGS) entry which is preliminary data.</text>
</comment>
<organism evidence="4 5">
    <name type="scientific">Arundinibacter roseus</name>
    <dbReference type="NCBI Taxonomy" id="2070510"/>
    <lineage>
        <taxon>Bacteria</taxon>
        <taxon>Pseudomonadati</taxon>
        <taxon>Bacteroidota</taxon>
        <taxon>Cytophagia</taxon>
        <taxon>Cytophagales</taxon>
        <taxon>Spirosomataceae</taxon>
        <taxon>Arundinibacter</taxon>
    </lineage>
</organism>
<dbReference type="Pfam" id="PF20434">
    <property type="entry name" value="BD-FAE"/>
    <property type="match status" value="1"/>
</dbReference>
<keyword evidence="1 4" id="KW-0378">Hydrolase</keyword>
<keyword evidence="5" id="KW-1185">Reference proteome</keyword>
<dbReference type="OrthoDB" id="9777975at2"/>
<gene>
    <name evidence="4" type="ORF">EZE20_02755</name>
</gene>
<dbReference type="PROSITE" id="PS51257">
    <property type="entry name" value="PROKAR_LIPOPROTEIN"/>
    <property type="match status" value="1"/>
</dbReference>
<dbReference type="EMBL" id="SMJU01000002">
    <property type="protein sequence ID" value="TDB67862.1"/>
    <property type="molecule type" value="Genomic_DNA"/>
</dbReference>
<dbReference type="InterPro" id="IPR049492">
    <property type="entry name" value="BD-FAE-like_dom"/>
</dbReference>
<dbReference type="GO" id="GO:0016787">
    <property type="term" value="F:hydrolase activity"/>
    <property type="evidence" value="ECO:0007669"/>
    <property type="project" value="UniProtKB-KW"/>
</dbReference>
<reference evidence="4 5" key="1">
    <citation type="submission" date="2019-02" db="EMBL/GenBank/DDBJ databases">
        <title>Arundinibacter roseus gen. nov., sp. nov., a new member of the family Cytophagaceae.</title>
        <authorList>
            <person name="Szuroczki S."/>
            <person name="Khayer B."/>
            <person name="Sproer C."/>
            <person name="Toumi M."/>
            <person name="Szabo A."/>
            <person name="Felfoldi T."/>
            <person name="Schumann P."/>
            <person name="Toth E."/>
        </authorList>
    </citation>
    <scope>NUCLEOTIDE SEQUENCE [LARGE SCALE GENOMIC DNA]</scope>
    <source>
        <strain evidence="4 5">DMA-k-7a</strain>
    </source>
</reference>
<evidence type="ECO:0000313" key="4">
    <source>
        <dbReference type="EMBL" id="TDB67862.1"/>
    </source>
</evidence>
<dbReference type="InterPro" id="IPR029058">
    <property type="entry name" value="AB_hydrolase_fold"/>
</dbReference>
<accession>A0A4R4KLP8</accession>
<evidence type="ECO:0000313" key="5">
    <source>
        <dbReference type="Proteomes" id="UP000295706"/>
    </source>
</evidence>
<evidence type="ECO:0000256" key="2">
    <source>
        <dbReference type="SAM" id="SignalP"/>
    </source>
</evidence>
<dbReference type="PANTHER" id="PTHR48081">
    <property type="entry name" value="AB HYDROLASE SUPERFAMILY PROTEIN C4A8.06C"/>
    <property type="match status" value="1"/>
</dbReference>
<evidence type="ECO:0000259" key="3">
    <source>
        <dbReference type="Pfam" id="PF20434"/>
    </source>
</evidence>
<sequence length="293" mass="32934">MRRMFGNKSLSIQASFFLCSSLLLAGCQWLDQIGPEPSFLNDRISGYKLHQDLVFGPDKSLTLDLYQPLSIDKNPAEVVILLHGGAWISGDKTFLYPTVELLLNKNKNLAIVNMNYQVTPKDSSTLLARQLNDIDTAIKFLISHADTFNLRKNNYRLAGLSAGGHLALTYAYSTKETSLHTVIGFSAPTELSINSLMDRSLWINVEKLLGKKYGDSTDVFKNASPFHLASFRSPRTMLVYGLRDNLVSPRQGEMLEKKLRLLNVPRRFDVFAQETHETTPQTAANQIMVSFEE</sequence>
<feature type="domain" description="BD-FAE-like" evidence="3">
    <location>
        <begin position="63"/>
        <end position="259"/>
    </location>
</feature>